<feature type="transmembrane region" description="Helical" evidence="7">
    <location>
        <begin position="6"/>
        <end position="27"/>
    </location>
</feature>
<evidence type="ECO:0000256" key="6">
    <source>
        <dbReference type="ARBA" id="ARBA00023180"/>
    </source>
</evidence>
<feature type="transmembrane region" description="Helical" evidence="7">
    <location>
        <begin position="505"/>
        <end position="525"/>
    </location>
</feature>
<proteinExistence type="inferred from homology"/>
<dbReference type="Proteomes" id="UP000247498">
    <property type="component" value="Unassembled WGS sequence"/>
</dbReference>
<evidence type="ECO:0000256" key="7">
    <source>
        <dbReference type="SAM" id="Phobius"/>
    </source>
</evidence>
<dbReference type="GO" id="GO:0016020">
    <property type="term" value="C:membrane"/>
    <property type="evidence" value="ECO:0007669"/>
    <property type="project" value="UniProtKB-SubCell"/>
</dbReference>
<dbReference type="InterPro" id="IPR019395">
    <property type="entry name" value="Transmembrane_161A/B"/>
</dbReference>
<keyword evidence="5 7" id="KW-0472">Membrane</keyword>
<protein>
    <submittedName>
        <fullName evidence="8">Uncharacterized protein</fullName>
    </submittedName>
</protein>
<accession>A0A2V0NTY0</accession>
<feature type="transmembrane region" description="Helical" evidence="7">
    <location>
        <begin position="106"/>
        <end position="124"/>
    </location>
</feature>
<feature type="transmembrane region" description="Helical" evidence="7">
    <location>
        <begin position="385"/>
        <end position="413"/>
    </location>
</feature>
<keyword evidence="9" id="KW-1185">Reference proteome</keyword>
<evidence type="ECO:0000256" key="5">
    <source>
        <dbReference type="ARBA" id="ARBA00023136"/>
    </source>
</evidence>
<evidence type="ECO:0000256" key="3">
    <source>
        <dbReference type="ARBA" id="ARBA00022692"/>
    </source>
</evidence>
<evidence type="ECO:0000256" key="2">
    <source>
        <dbReference type="ARBA" id="ARBA00009706"/>
    </source>
</evidence>
<dbReference type="PANTHER" id="PTHR13624:SF6">
    <property type="entry name" value="EMEI"/>
    <property type="match status" value="1"/>
</dbReference>
<evidence type="ECO:0000313" key="9">
    <source>
        <dbReference type="Proteomes" id="UP000247498"/>
    </source>
</evidence>
<gene>
    <name evidence="8" type="ORF">Rsub_03265</name>
</gene>
<comment type="subcellular location">
    <subcellularLocation>
        <location evidence="1">Membrane</location>
        <topology evidence="1">Multi-pass membrane protein</topology>
    </subcellularLocation>
</comment>
<keyword evidence="3 7" id="KW-0812">Transmembrane</keyword>
<dbReference type="PANTHER" id="PTHR13624">
    <property type="entry name" value="RE42071P"/>
    <property type="match status" value="1"/>
</dbReference>
<feature type="transmembrane region" description="Helical" evidence="7">
    <location>
        <begin position="333"/>
        <end position="356"/>
    </location>
</feature>
<dbReference type="EMBL" id="BDRX01000015">
    <property type="protein sequence ID" value="GBF90132.1"/>
    <property type="molecule type" value="Genomic_DNA"/>
</dbReference>
<dbReference type="InParanoid" id="A0A2V0NTY0"/>
<feature type="transmembrane region" description="Helical" evidence="7">
    <location>
        <begin position="173"/>
        <end position="192"/>
    </location>
</feature>
<evidence type="ECO:0000313" key="8">
    <source>
        <dbReference type="EMBL" id="GBF90132.1"/>
    </source>
</evidence>
<organism evidence="8 9">
    <name type="scientific">Raphidocelis subcapitata</name>
    <dbReference type="NCBI Taxonomy" id="307507"/>
    <lineage>
        <taxon>Eukaryota</taxon>
        <taxon>Viridiplantae</taxon>
        <taxon>Chlorophyta</taxon>
        <taxon>core chlorophytes</taxon>
        <taxon>Chlorophyceae</taxon>
        <taxon>CS clade</taxon>
        <taxon>Sphaeropleales</taxon>
        <taxon>Selenastraceae</taxon>
        <taxon>Raphidocelis</taxon>
    </lineage>
</organism>
<comment type="similarity">
    <text evidence="2">Belongs to the TMEM161 family.</text>
</comment>
<sequence length="536" mass="54292">MATLSSLLVGPTLLPYTVFVVVSLLFYRLKLAPGRRLLAGLNVFTLPNAKEAAQAAAAAAPAKGAGQVNRKKNKAGAVADVGSGMQLAISELKGEILMRLEFYDSFELVASILCVLAVTLAVTLGLEHAGLVAGPLNRACLGQTVPAFLAYVVICLANMEFRHPTVQRDDRIVICFLAAILAITALVLLAIARPRPIAFDAAAAAAEVASRWVPALRARFGQEGSQAAAALVARLTAPLASRVDGPGVALSLAAAGGAVGALLLGPGWRHGRLVAGTASPRPFESQYARLGALQGALLRAGFLANLVVCALWITPMVGVLRLTPEALHAARLGALAAAAAANLAALPALVQAYLNLGFTNWYMIRHVSGYDEAAKVRSADRQTRLVLILAAKVGLQFLLLPALQFAALALLLVHATPSAAAVKASEAAAARAAELAAVGGGGGGAAEAAAAAAAAAAASPLAEALQRLLPELAGPPAGAEAARAAAEAAARLAAPSALYAAVGGFVGWWATACFCAFSAVSLLLVRLGVTASTAVA</sequence>
<keyword evidence="6" id="KW-0325">Glycoprotein</keyword>
<reference evidence="8 9" key="1">
    <citation type="journal article" date="2018" name="Sci. Rep.">
        <title>Raphidocelis subcapitata (=Pseudokirchneriella subcapitata) provides an insight into genome evolution and environmental adaptations in the Sphaeropleales.</title>
        <authorList>
            <person name="Suzuki S."/>
            <person name="Yamaguchi H."/>
            <person name="Nakajima N."/>
            <person name="Kawachi M."/>
        </authorList>
    </citation>
    <scope>NUCLEOTIDE SEQUENCE [LARGE SCALE GENOMIC DNA]</scope>
    <source>
        <strain evidence="8 9">NIES-35</strain>
    </source>
</reference>
<feature type="transmembrane region" description="Helical" evidence="7">
    <location>
        <begin position="290"/>
        <end position="313"/>
    </location>
</feature>
<evidence type="ECO:0000256" key="4">
    <source>
        <dbReference type="ARBA" id="ARBA00022989"/>
    </source>
</evidence>
<evidence type="ECO:0000256" key="1">
    <source>
        <dbReference type="ARBA" id="ARBA00004141"/>
    </source>
</evidence>
<comment type="caution">
    <text evidence="8">The sequence shown here is derived from an EMBL/GenBank/DDBJ whole genome shotgun (WGS) entry which is preliminary data.</text>
</comment>
<dbReference type="OrthoDB" id="550035at2759"/>
<keyword evidence="4 7" id="KW-1133">Transmembrane helix</keyword>
<name>A0A2V0NTY0_9CHLO</name>
<dbReference type="AlphaFoldDB" id="A0A2V0NTY0"/>
<feature type="transmembrane region" description="Helical" evidence="7">
    <location>
        <begin position="248"/>
        <end position="269"/>
    </location>
</feature>
<feature type="transmembrane region" description="Helical" evidence="7">
    <location>
        <begin position="144"/>
        <end position="161"/>
    </location>
</feature>